<comment type="caution">
    <text evidence="5">The sequence shown here is derived from an EMBL/GenBank/DDBJ whole genome shotgun (WGS) entry which is preliminary data.</text>
</comment>
<evidence type="ECO:0000313" key="5">
    <source>
        <dbReference type="EMBL" id="KAJ6222241.1"/>
    </source>
</evidence>
<dbReference type="SUPFAM" id="SSF57567">
    <property type="entry name" value="Serine protease inhibitors"/>
    <property type="match status" value="1"/>
</dbReference>
<keyword evidence="1" id="KW-0646">Protease inhibitor</keyword>
<keyword evidence="2" id="KW-1015">Disulfide bond</keyword>
<evidence type="ECO:0000313" key="6">
    <source>
        <dbReference type="Proteomes" id="UP001142055"/>
    </source>
</evidence>
<protein>
    <recommendedName>
        <fullName evidence="4">TIL domain-containing protein</fullName>
    </recommendedName>
</protein>
<keyword evidence="6" id="KW-1185">Reference proteome</keyword>
<gene>
    <name evidence="5" type="ORF">RDWZM_000786</name>
</gene>
<feature type="signal peptide" evidence="3">
    <location>
        <begin position="1"/>
        <end position="19"/>
    </location>
</feature>
<dbReference type="Proteomes" id="UP001142055">
    <property type="component" value="Chromosome 1"/>
</dbReference>
<dbReference type="OMA" id="NEEYTSC"/>
<organism evidence="5 6">
    <name type="scientific">Blomia tropicalis</name>
    <name type="common">Mite</name>
    <dbReference type="NCBI Taxonomy" id="40697"/>
    <lineage>
        <taxon>Eukaryota</taxon>
        <taxon>Metazoa</taxon>
        <taxon>Ecdysozoa</taxon>
        <taxon>Arthropoda</taxon>
        <taxon>Chelicerata</taxon>
        <taxon>Arachnida</taxon>
        <taxon>Acari</taxon>
        <taxon>Acariformes</taxon>
        <taxon>Sarcoptiformes</taxon>
        <taxon>Astigmata</taxon>
        <taxon>Glycyphagoidea</taxon>
        <taxon>Echimyopodidae</taxon>
        <taxon>Blomia</taxon>
    </lineage>
</organism>
<dbReference type="PANTHER" id="PTHR23259:SF70">
    <property type="entry name" value="ACCESSORY GLAND PROTEIN ACP62F-RELATED"/>
    <property type="match status" value="1"/>
</dbReference>
<evidence type="ECO:0000256" key="1">
    <source>
        <dbReference type="ARBA" id="ARBA00022690"/>
    </source>
</evidence>
<dbReference type="Gene3D" id="2.10.25.10">
    <property type="entry name" value="Laminin"/>
    <property type="match status" value="1"/>
</dbReference>
<proteinExistence type="predicted"/>
<accession>A0A9Q0MAD4</accession>
<evidence type="ECO:0000259" key="4">
    <source>
        <dbReference type="Pfam" id="PF01826"/>
    </source>
</evidence>
<dbReference type="PANTHER" id="PTHR23259">
    <property type="entry name" value="RIDDLE"/>
    <property type="match status" value="1"/>
</dbReference>
<dbReference type="InterPro" id="IPR002919">
    <property type="entry name" value="TIL_dom"/>
</dbReference>
<dbReference type="AlphaFoldDB" id="A0A9Q0MAD4"/>
<evidence type="ECO:0000256" key="2">
    <source>
        <dbReference type="ARBA" id="ARBA00023157"/>
    </source>
</evidence>
<dbReference type="CDD" id="cd19941">
    <property type="entry name" value="TIL"/>
    <property type="match status" value="1"/>
</dbReference>
<name>A0A9Q0MAD4_BLOTA</name>
<feature type="domain" description="TIL" evidence="4">
    <location>
        <begin position="32"/>
        <end position="91"/>
    </location>
</feature>
<keyword evidence="3" id="KW-0732">Signal</keyword>
<dbReference type="Pfam" id="PF01826">
    <property type="entry name" value="TIL"/>
    <property type="match status" value="1"/>
</dbReference>
<dbReference type="InterPro" id="IPR036084">
    <property type="entry name" value="Ser_inhib-like_sf"/>
</dbReference>
<feature type="chain" id="PRO_5040500276" description="TIL domain-containing protein" evidence="3">
    <location>
        <begin position="20"/>
        <end position="127"/>
    </location>
</feature>
<dbReference type="EMBL" id="JAPWDV010000001">
    <property type="protein sequence ID" value="KAJ6222241.1"/>
    <property type="molecule type" value="Genomic_DNA"/>
</dbReference>
<evidence type="ECO:0000256" key="3">
    <source>
        <dbReference type="SAM" id="SignalP"/>
    </source>
</evidence>
<reference evidence="5" key="1">
    <citation type="submission" date="2022-12" db="EMBL/GenBank/DDBJ databases">
        <title>Genome assemblies of Blomia tropicalis.</title>
        <authorList>
            <person name="Cui Y."/>
        </authorList>
    </citation>
    <scope>NUCLEOTIDE SEQUENCE</scope>
    <source>
        <tissue evidence="5">Adult mites</tissue>
    </source>
</reference>
<dbReference type="GO" id="GO:0030414">
    <property type="term" value="F:peptidase inhibitor activity"/>
    <property type="evidence" value="ECO:0007669"/>
    <property type="project" value="UniProtKB-KW"/>
</dbReference>
<sequence length="127" mass="14064">MKFIYCFIALSIIFNVCHSQEQGTFVNPDQVCQANEEYTSCGSSCPDTCDTILSPNPGPRACNMKCVPGCFCKQNFVRDVATDKCIRTFECKKGGDNREFAGGGALSSRLSWLLSLPIMIIMLVRLF</sequence>
<dbReference type="InterPro" id="IPR051368">
    <property type="entry name" value="SerProtInhib-TIL_Domain"/>
</dbReference>